<feature type="region of interest" description="Disordered" evidence="1">
    <location>
        <begin position="230"/>
        <end position="268"/>
    </location>
</feature>
<accession>A0A9N9JHD7</accession>
<reference evidence="2" key="1">
    <citation type="submission" date="2021-06" db="EMBL/GenBank/DDBJ databases">
        <authorList>
            <person name="Kallberg Y."/>
            <person name="Tangrot J."/>
            <person name="Rosling A."/>
        </authorList>
    </citation>
    <scope>NUCLEOTIDE SEQUENCE</scope>
    <source>
        <strain evidence="2">CL551</strain>
    </source>
</reference>
<gene>
    <name evidence="2" type="ORF">AMORRO_LOCUS17373</name>
</gene>
<proteinExistence type="predicted"/>
<dbReference type="Pfam" id="PF13975">
    <property type="entry name" value="gag-asp_proteas"/>
    <property type="match status" value="1"/>
</dbReference>
<dbReference type="CDD" id="cd00303">
    <property type="entry name" value="retropepsin_like"/>
    <property type="match status" value="1"/>
</dbReference>
<comment type="caution">
    <text evidence="2">The sequence shown here is derived from an EMBL/GenBank/DDBJ whole genome shotgun (WGS) entry which is preliminary data.</text>
</comment>
<dbReference type="OrthoDB" id="5597136at2759"/>
<evidence type="ECO:0000313" key="3">
    <source>
        <dbReference type="Proteomes" id="UP000789342"/>
    </source>
</evidence>
<dbReference type="InterPro" id="IPR021109">
    <property type="entry name" value="Peptidase_aspartic_dom_sf"/>
</dbReference>
<sequence>PRQHEEGSVSESSRVPKLIKVQEPMVIVESPKAVGVIKKPRRKRLPSVVDTLKPYDISEDILSMKANATFAQLLKYPDQQRNLSKILKRAKPPEETNQVSSADMLKTTAAKCYVRVGDKTMVAVLDTGAAVSIITKRLADKLRLTINEKSTSVVVTANRTRERTLGKIKDVGITIQGVTIPVKLRVIESRDETLLLGTDWFQKTKARIHFDEQKIFLRYQGKELEIPISHNGVEELTRPDESEESDYESGGTYGEFEYESEEVEEEEG</sequence>
<dbReference type="Proteomes" id="UP000789342">
    <property type="component" value="Unassembled WGS sequence"/>
</dbReference>
<dbReference type="SUPFAM" id="SSF50630">
    <property type="entry name" value="Acid proteases"/>
    <property type="match status" value="1"/>
</dbReference>
<protein>
    <submittedName>
        <fullName evidence="2">772_t:CDS:1</fullName>
    </submittedName>
</protein>
<feature type="non-terminal residue" evidence="2">
    <location>
        <position position="268"/>
    </location>
</feature>
<evidence type="ECO:0000256" key="1">
    <source>
        <dbReference type="SAM" id="MobiDB-lite"/>
    </source>
</evidence>
<evidence type="ECO:0000313" key="2">
    <source>
        <dbReference type="EMBL" id="CAG8781668.1"/>
    </source>
</evidence>
<keyword evidence="3" id="KW-1185">Reference proteome</keyword>
<feature type="compositionally biased region" description="Acidic residues" evidence="1">
    <location>
        <begin position="256"/>
        <end position="268"/>
    </location>
</feature>
<dbReference type="Gene3D" id="2.40.70.10">
    <property type="entry name" value="Acid Proteases"/>
    <property type="match status" value="1"/>
</dbReference>
<dbReference type="AlphaFoldDB" id="A0A9N9JHD7"/>
<feature type="non-terminal residue" evidence="2">
    <location>
        <position position="1"/>
    </location>
</feature>
<dbReference type="EMBL" id="CAJVPV010053246">
    <property type="protein sequence ID" value="CAG8781668.1"/>
    <property type="molecule type" value="Genomic_DNA"/>
</dbReference>
<organism evidence="2 3">
    <name type="scientific">Acaulospora morrowiae</name>
    <dbReference type="NCBI Taxonomy" id="94023"/>
    <lineage>
        <taxon>Eukaryota</taxon>
        <taxon>Fungi</taxon>
        <taxon>Fungi incertae sedis</taxon>
        <taxon>Mucoromycota</taxon>
        <taxon>Glomeromycotina</taxon>
        <taxon>Glomeromycetes</taxon>
        <taxon>Diversisporales</taxon>
        <taxon>Acaulosporaceae</taxon>
        <taxon>Acaulospora</taxon>
    </lineage>
</organism>
<name>A0A9N9JHD7_9GLOM</name>